<accession>L7JWU7</accession>
<dbReference type="SUPFAM" id="SSF48452">
    <property type="entry name" value="TPR-like"/>
    <property type="match status" value="1"/>
</dbReference>
<dbReference type="Gene3D" id="1.25.40.10">
    <property type="entry name" value="Tetratricopeptide repeat domain"/>
    <property type="match status" value="1"/>
</dbReference>
<dbReference type="AlphaFoldDB" id="L7JWU7"/>
<protein>
    <submittedName>
        <fullName evidence="1">Cell cycle-regulated histone H1-binding protein</fullName>
    </submittedName>
</protein>
<reference evidence="1 2" key="1">
    <citation type="journal article" date="2012" name="PLoS Pathog.">
        <title>The genome of the obligate intracellular parasite Trachipleistophora hominis: new insights into microsporidian genome dynamics and reductive evolution.</title>
        <authorList>
            <person name="Heinz E."/>
            <person name="Williams T.A."/>
            <person name="Nakjang S."/>
            <person name="Noel C.J."/>
            <person name="Swan D.C."/>
            <person name="Goldberg A.V."/>
            <person name="Harris S.R."/>
            <person name="Weinmaier T."/>
            <person name="Markert S."/>
            <person name="Becher D."/>
            <person name="Bernhardt J."/>
            <person name="Dagan T."/>
            <person name="Hacker C."/>
            <person name="Lucocq J.M."/>
            <person name="Schweder T."/>
            <person name="Rattei T."/>
            <person name="Hall N."/>
            <person name="Hirt R.P."/>
            <person name="Embley T.M."/>
        </authorList>
    </citation>
    <scope>NUCLEOTIDE SEQUENCE [LARGE SCALE GENOMIC DNA]</scope>
</reference>
<gene>
    <name evidence="1" type="ORF">THOM_1127</name>
</gene>
<dbReference type="OMA" id="AYIYIEY"/>
<dbReference type="EMBL" id="JH993905">
    <property type="protein sequence ID" value="ELQ75904.1"/>
    <property type="molecule type" value="Genomic_DNA"/>
</dbReference>
<dbReference type="VEuPathDB" id="MicrosporidiaDB:THOM_1127"/>
<name>L7JWU7_TRAHO</name>
<proteinExistence type="predicted"/>
<dbReference type="STRING" id="72359.L7JWU7"/>
<organism evidence="1 2">
    <name type="scientific">Trachipleistophora hominis</name>
    <name type="common">Microsporidian parasite</name>
    <dbReference type="NCBI Taxonomy" id="72359"/>
    <lineage>
        <taxon>Eukaryota</taxon>
        <taxon>Fungi</taxon>
        <taxon>Fungi incertae sedis</taxon>
        <taxon>Microsporidia</taxon>
        <taxon>Pleistophoridae</taxon>
        <taxon>Trachipleistophora</taxon>
    </lineage>
</organism>
<dbReference type="InterPro" id="IPR011990">
    <property type="entry name" value="TPR-like_helical_dom_sf"/>
</dbReference>
<dbReference type="HOGENOM" id="CLU_069888_0_0_1"/>
<evidence type="ECO:0000313" key="2">
    <source>
        <dbReference type="Proteomes" id="UP000011185"/>
    </source>
</evidence>
<dbReference type="OrthoDB" id="5587616at2759"/>
<keyword evidence="2" id="KW-1185">Reference proteome</keyword>
<evidence type="ECO:0000313" key="1">
    <source>
        <dbReference type="EMBL" id="ELQ75904.1"/>
    </source>
</evidence>
<dbReference type="Proteomes" id="UP000011185">
    <property type="component" value="Unassembled WGS sequence"/>
</dbReference>
<sequence>MHKRIDENDQQAHTIGYRAYIYIEYAHCLIRNVNNYFQTLLLQLNAHQPSMLQKKEIYEEDLEIAWNVLEQARLFFKMKNDKHQLKKVYFLQGEIYLLNDQHADAVREFSECLLVEDEQFVCDGTVYKRIGDCYFFLGDRMMATTFYEKGVVYYNGVGNARKSREMELLLMSARDREEMGFREEEHKIGEDGHKIGEGENERVVVDVNHLIRKKSVEKGK</sequence>
<dbReference type="InParanoid" id="L7JWU7"/>